<evidence type="ECO:0000256" key="2">
    <source>
        <dbReference type="SAM" id="MobiDB-lite"/>
    </source>
</evidence>
<keyword evidence="1" id="KW-0175">Coiled coil</keyword>
<dbReference type="EMBL" id="KV427627">
    <property type="protein sequence ID" value="KZT05994.1"/>
    <property type="molecule type" value="Genomic_DNA"/>
</dbReference>
<protein>
    <submittedName>
        <fullName evidence="3">Uncharacterized protein</fullName>
    </submittedName>
</protein>
<feature type="coiled-coil region" evidence="1">
    <location>
        <begin position="216"/>
        <end position="243"/>
    </location>
</feature>
<keyword evidence="4" id="KW-1185">Reference proteome</keyword>
<name>A0A165E075_9APHY</name>
<feature type="coiled-coil region" evidence="1">
    <location>
        <begin position="136"/>
        <end position="170"/>
    </location>
</feature>
<proteinExistence type="predicted"/>
<sequence>MAAPVFSNDMRVLGHKAKEVRTEVVDLVVPIQRVDGYADTSLFSTWQTLLPKLDKTNQAAKETEVDLERIITQYLMFHSEANNPDYTADIIIEFTAQVKQLQEGAKRADQTAEVKAAGEDTVRFKTQFETTVKAKDKAIDRALDDATNEVTRLEDKVDKIQKQLSEMQGTHNLKNLGNAVASAKGILGRKKDQDATKDHDSKIGDDDDDDKTPENKKQLEAELAAARKELQAARNVKIEAVAKADARDKADTPATQAALEKLQMDISTFLAEEEKLAAAWNAMAKEVAEYLSLFVKNRDNNSPETQRALSNHIHKVSSTQDKLKQFAQSLKDSAYNL</sequence>
<feature type="region of interest" description="Disordered" evidence="2">
    <location>
        <begin position="187"/>
        <end position="214"/>
    </location>
</feature>
<dbReference type="AlphaFoldDB" id="A0A165E075"/>
<dbReference type="RefSeq" id="XP_040763734.1">
    <property type="nucleotide sequence ID" value="XM_040909058.1"/>
</dbReference>
<dbReference type="OrthoDB" id="3091678at2759"/>
<reference evidence="3 4" key="1">
    <citation type="journal article" date="2016" name="Mol. Biol. Evol.">
        <title>Comparative Genomics of Early-Diverging Mushroom-Forming Fungi Provides Insights into the Origins of Lignocellulose Decay Capabilities.</title>
        <authorList>
            <person name="Nagy L.G."/>
            <person name="Riley R."/>
            <person name="Tritt A."/>
            <person name="Adam C."/>
            <person name="Daum C."/>
            <person name="Floudas D."/>
            <person name="Sun H."/>
            <person name="Yadav J.S."/>
            <person name="Pangilinan J."/>
            <person name="Larsson K.H."/>
            <person name="Matsuura K."/>
            <person name="Barry K."/>
            <person name="Labutti K."/>
            <person name="Kuo R."/>
            <person name="Ohm R.A."/>
            <person name="Bhattacharya S.S."/>
            <person name="Shirouzu T."/>
            <person name="Yoshinaga Y."/>
            <person name="Martin F.M."/>
            <person name="Grigoriev I.V."/>
            <person name="Hibbett D.S."/>
        </authorList>
    </citation>
    <scope>NUCLEOTIDE SEQUENCE [LARGE SCALE GENOMIC DNA]</scope>
    <source>
        <strain evidence="3 4">93-53</strain>
    </source>
</reference>
<evidence type="ECO:0000313" key="4">
    <source>
        <dbReference type="Proteomes" id="UP000076871"/>
    </source>
</evidence>
<dbReference type="GeneID" id="63826087"/>
<accession>A0A165E075</accession>
<dbReference type="Proteomes" id="UP000076871">
    <property type="component" value="Unassembled WGS sequence"/>
</dbReference>
<feature type="compositionally biased region" description="Basic and acidic residues" evidence="2">
    <location>
        <begin position="189"/>
        <end position="204"/>
    </location>
</feature>
<organism evidence="3 4">
    <name type="scientific">Laetiporus sulphureus 93-53</name>
    <dbReference type="NCBI Taxonomy" id="1314785"/>
    <lineage>
        <taxon>Eukaryota</taxon>
        <taxon>Fungi</taxon>
        <taxon>Dikarya</taxon>
        <taxon>Basidiomycota</taxon>
        <taxon>Agaricomycotina</taxon>
        <taxon>Agaricomycetes</taxon>
        <taxon>Polyporales</taxon>
        <taxon>Laetiporus</taxon>
    </lineage>
</organism>
<evidence type="ECO:0000256" key="1">
    <source>
        <dbReference type="SAM" id="Coils"/>
    </source>
</evidence>
<gene>
    <name evidence="3" type="ORF">LAESUDRAFT_726567</name>
</gene>
<evidence type="ECO:0000313" key="3">
    <source>
        <dbReference type="EMBL" id="KZT05994.1"/>
    </source>
</evidence>
<dbReference type="InParanoid" id="A0A165E075"/>